<dbReference type="UniPathway" id="UPA00060">
    <property type="reaction ID" value="UER00142"/>
</dbReference>
<dbReference type="GO" id="GO:0009030">
    <property type="term" value="F:thiamine-phosphate kinase activity"/>
    <property type="evidence" value="ECO:0007669"/>
    <property type="project" value="UniProtKB-UniRule"/>
</dbReference>
<feature type="binding site" evidence="1">
    <location>
        <position position="183"/>
    </location>
    <ligand>
        <name>Mg(2+)</name>
        <dbReference type="ChEBI" id="CHEBI:18420"/>
        <label>1</label>
    </ligand>
</feature>
<protein>
    <recommendedName>
        <fullName evidence="1">Thiamine-monophosphate kinase</fullName>
        <shortName evidence="1">TMP kinase</shortName>
        <shortName evidence="1">Thiamine-phosphate kinase</shortName>
        <ecNumber evidence="1">2.7.4.16</ecNumber>
    </recommendedName>
</protein>
<evidence type="ECO:0000313" key="5">
    <source>
        <dbReference type="Proteomes" id="UP000297963"/>
    </source>
</evidence>
<dbReference type="SUPFAM" id="SSF56042">
    <property type="entry name" value="PurM C-terminal domain-like"/>
    <property type="match status" value="1"/>
</dbReference>
<organism evidence="4 5">
    <name type="scientific">Cryobacterium levicorallinum</name>
    <dbReference type="NCBI Taxonomy" id="995038"/>
    <lineage>
        <taxon>Bacteria</taxon>
        <taxon>Bacillati</taxon>
        <taxon>Actinomycetota</taxon>
        <taxon>Actinomycetes</taxon>
        <taxon>Micrococcales</taxon>
        <taxon>Microbacteriaceae</taxon>
        <taxon>Cryobacterium</taxon>
    </lineage>
</organism>
<dbReference type="Gene3D" id="3.90.650.10">
    <property type="entry name" value="PurM-like C-terminal domain"/>
    <property type="match status" value="1"/>
</dbReference>
<feature type="binding site" evidence="1">
    <location>
        <position position="133"/>
    </location>
    <ligand>
        <name>Mg(2+)</name>
        <dbReference type="ChEBI" id="CHEBI:18420"/>
        <label>4</label>
    </ligand>
</feature>
<dbReference type="InterPro" id="IPR036921">
    <property type="entry name" value="PurM-like_N_sf"/>
</dbReference>
<keyword evidence="1" id="KW-0547">Nucleotide-binding</keyword>
<keyword evidence="1" id="KW-0067">ATP-binding</keyword>
<comment type="function">
    <text evidence="1">Catalyzes the ATP-dependent phosphorylation of thiamine-monophosphate (TMP) to form thiamine-pyrophosphate (TPP), the active form of vitamin B1.</text>
</comment>
<dbReference type="PANTHER" id="PTHR30270">
    <property type="entry name" value="THIAMINE-MONOPHOSPHATE KINASE"/>
    <property type="match status" value="1"/>
</dbReference>
<dbReference type="EMBL" id="SOFE01000008">
    <property type="protein sequence ID" value="TFB86516.1"/>
    <property type="molecule type" value="Genomic_DNA"/>
</dbReference>
<keyword evidence="1" id="KW-0784">Thiamine biosynthesis</keyword>
<dbReference type="InterPro" id="IPR036676">
    <property type="entry name" value="PurM-like_C_sf"/>
</dbReference>
<evidence type="ECO:0000256" key="2">
    <source>
        <dbReference type="SAM" id="MobiDB-lite"/>
    </source>
</evidence>
<reference evidence="4 5" key="1">
    <citation type="submission" date="2019-03" db="EMBL/GenBank/DDBJ databases">
        <title>Genomics of glacier-inhabiting Cryobacterium strains.</title>
        <authorList>
            <person name="Liu Q."/>
            <person name="Xin Y.-H."/>
        </authorList>
    </citation>
    <scope>NUCLEOTIDE SEQUENCE [LARGE SCALE GENOMIC DNA]</scope>
    <source>
        <strain evidence="4 5">Hh34</strain>
    </source>
</reference>
<comment type="caution">
    <text evidence="1">Lacks conserved residue(s) required for the propagation of feature annotation.</text>
</comment>
<feature type="binding site" evidence="1">
    <location>
        <begin position="182"/>
        <end position="183"/>
    </location>
    <ligand>
        <name>ATP</name>
        <dbReference type="ChEBI" id="CHEBI:30616"/>
    </ligand>
</feature>
<feature type="binding site" evidence="1">
    <location>
        <position position="288"/>
    </location>
    <ligand>
        <name>ATP</name>
        <dbReference type="ChEBI" id="CHEBI:30616"/>
    </ligand>
</feature>
<feature type="binding site" evidence="1">
    <location>
        <position position="104"/>
    </location>
    <ligand>
        <name>Mg(2+)</name>
        <dbReference type="ChEBI" id="CHEBI:18420"/>
        <label>1</label>
    </ligand>
</feature>
<proteinExistence type="inferred from homology"/>
<dbReference type="GO" id="GO:0005524">
    <property type="term" value="F:ATP binding"/>
    <property type="evidence" value="ECO:0007669"/>
    <property type="project" value="UniProtKB-UniRule"/>
</dbReference>
<feature type="binding site" evidence="1">
    <location>
        <position position="88"/>
    </location>
    <ligand>
        <name>Mg(2+)</name>
        <dbReference type="ChEBI" id="CHEBI:18420"/>
        <label>3</label>
    </ligand>
</feature>
<evidence type="ECO:0000259" key="3">
    <source>
        <dbReference type="Pfam" id="PF00586"/>
    </source>
</evidence>
<dbReference type="InterPro" id="IPR016188">
    <property type="entry name" value="PurM-like_N"/>
</dbReference>
<feature type="binding site" evidence="1">
    <location>
        <position position="325"/>
    </location>
    <ligand>
        <name>substrate</name>
    </ligand>
</feature>
<feature type="region of interest" description="Disordered" evidence="2">
    <location>
        <begin position="1"/>
        <end position="47"/>
    </location>
</feature>
<dbReference type="Proteomes" id="UP000297963">
    <property type="component" value="Unassembled WGS sequence"/>
</dbReference>
<feature type="binding site" evidence="1">
    <location>
        <position position="286"/>
    </location>
    <ligand>
        <name>Mg(2+)</name>
        <dbReference type="ChEBI" id="CHEBI:18420"/>
        <label>3</label>
    </ligand>
</feature>
<gene>
    <name evidence="1 4" type="primary">thiL</name>
    <name evidence="4" type="ORF">E3O11_04285</name>
</gene>
<comment type="caution">
    <text evidence="4">The sequence shown here is derived from an EMBL/GenBank/DDBJ whole genome shotgun (WGS) entry which is preliminary data.</text>
</comment>
<feature type="binding site" evidence="1">
    <location>
        <position position="133"/>
    </location>
    <ligand>
        <name>Mg(2+)</name>
        <dbReference type="ChEBI" id="CHEBI:18420"/>
        <label>3</label>
    </ligand>
</feature>
<feature type="binding site" evidence="1">
    <location>
        <position position="208"/>
    </location>
    <ligand>
        <name>ATP</name>
        <dbReference type="ChEBI" id="CHEBI:30616"/>
    </ligand>
</feature>
<feature type="binding site" evidence="1">
    <location>
        <position position="104"/>
    </location>
    <ligand>
        <name>Mg(2+)</name>
        <dbReference type="ChEBI" id="CHEBI:18420"/>
        <label>2</label>
    </ligand>
</feature>
<feature type="binding site" evidence="1">
    <location>
        <position position="289"/>
    </location>
    <ligand>
        <name>Mg(2+)</name>
        <dbReference type="ChEBI" id="CHEBI:18420"/>
        <label>5</label>
    </ligand>
</feature>
<feature type="binding site" evidence="1">
    <location>
        <position position="88"/>
    </location>
    <ligand>
        <name>Mg(2+)</name>
        <dbReference type="ChEBI" id="CHEBI:18420"/>
        <label>4</label>
    </ligand>
</feature>
<comment type="catalytic activity">
    <reaction evidence="1">
        <text>thiamine phosphate + ATP = thiamine diphosphate + ADP</text>
        <dbReference type="Rhea" id="RHEA:15913"/>
        <dbReference type="ChEBI" id="CHEBI:30616"/>
        <dbReference type="ChEBI" id="CHEBI:37575"/>
        <dbReference type="ChEBI" id="CHEBI:58937"/>
        <dbReference type="ChEBI" id="CHEBI:456216"/>
        <dbReference type="EC" id="2.7.4.16"/>
    </reaction>
</comment>
<feature type="binding site" evidence="1">
    <location>
        <position position="102"/>
    </location>
    <ligand>
        <name>Mg(2+)</name>
        <dbReference type="ChEBI" id="CHEBI:18420"/>
        <label>4</label>
    </ligand>
</feature>
<dbReference type="NCBIfam" id="TIGR01379">
    <property type="entry name" value="thiL"/>
    <property type="match status" value="1"/>
</dbReference>
<keyword evidence="1 4" id="KW-0808">Transferase</keyword>
<feature type="binding site" evidence="1">
    <location>
        <position position="111"/>
    </location>
    <ligand>
        <name>substrate</name>
    </ligand>
</feature>
<dbReference type="EC" id="2.7.4.16" evidence="1"/>
<accession>A0A4R8VPI2</accession>
<dbReference type="GO" id="GO:0000287">
    <property type="term" value="F:magnesium ion binding"/>
    <property type="evidence" value="ECO:0007669"/>
    <property type="project" value="UniProtKB-UniRule"/>
</dbReference>
<dbReference type="SUPFAM" id="SSF55326">
    <property type="entry name" value="PurM N-terminal domain-like"/>
    <property type="match status" value="1"/>
</dbReference>
<feature type="binding site" evidence="1">
    <location>
        <position position="373"/>
    </location>
    <ligand>
        <name>substrate</name>
    </ligand>
</feature>
<dbReference type="InterPro" id="IPR006283">
    <property type="entry name" value="ThiL-like"/>
</dbReference>
<feature type="binding site" evidence="1">
    <location>
        <position position="103"/>
    </location>
    <ligand>
        <name>Mg(2+)</name>
        <dbReference type="ChEBI" id="CHEBI:18420"/>
        <label>1</label>
    </ligand>
</feature>
<dbReference type="HAMAP" id="MF_02128">
    <property type="entry name" value="TMP_kinase"/>
    <property type="match status" value="1"/>
</dbReference>
<feature type="domain" description="PurM-like N-terminal" evidence="3">
    <location>
        <begin position="86"/>
        <end position="198"/>
    </location>
</feature>
<sequence>MTTSADAPRPAPATPSRLASAAPVSASQSPKISVPESAASAAVNPSRAPELKASASETLADLSEGAVLARIFPRLPTAAAELLGPGDDAAVISAPDGRFVVTTDMMIQGPDFRLAWSTPHDLGWKAAATNLSDVAAMGARPTALVVAIAAPPSTPVSVLEGIADGLRDCCEALAPGCGVVGGDLSASDALTLAVTAFGDLEGRAPVVRSGARPGDTVALSGRLGDAGVGLELLFRLGVDDDGVPNLARANALKLTHPAEVAAQLTPVPPITSGPIAAVAGATAMLDVSDGLAIDAGRIARASGVAIDFDSACLGDRIEVALGGGEDHGLLATFGPDTALPRGFRRLGIVTAASIALPAGSITVDGAPHDQGGWDPYRGWDGSAG</sequence>
<feature type="binding site" evidence="1">
    <location>
        <position position="133"/>
    </location>
    <ligand>
        <name>Mg(2+)</name>
        <dbReference type="ChEBI" id="CHEBI:18420"/>
        <label>2</label>
    </ligand>
</feature>
<keyword evidence="1 4" id="KW-0418">Kinase</keyword>
<dbReference type="GO" id="GO:0009228">
    <property type="term" value="P:thiamine biosynthetic process"/>
    <property type="evidence" value="ECO:0007669"/>
    <property type="project" value="UniProtKB-KW"/>
</dbReference>
<keyword evidence="1" id="KW-0479">Metal-binding</keyword>
<dbReference type="CDD" id="cd02194">
    <property type="entry name" value="ThiL"/>
    <property type="match status" value="1"/>
</dbReference>
<dbReference type="Pfam" id="PF00586">
    <property type="entry name" value="AIRS"/>
    <property type="match status" value="1"/>
</dbReference>
<dbReference type="PANTHER" id="PTHR30270:SF0">
    <property type="entry name" value="THIAMINE-MONOPHOSPHATE KINASE"/>
    <property type="match status" value="1"/>
</dbReference>
<dbReference type="GO" id="GO:0009229">
    <property type="term" value="P:thiamine diphosphate biosynthetic process"/>
    <property type="evidence" value="ECO:0007669"/>
    <property type="project" value="UniProtKB-UniRule"/>
</dbReference>
<dbReference type="Gene3D" id="3.30.1330.10">
    <property type="entry name" value="PurM-like, N-terminal domain"/>
    <property type="match status" value="1"/>
</dbReference>
<feature type="compositionally biased region" description="Low complexity" evidence="2">
    <location>
        <begin position="19"/>
        <end position="30"/>
    </location>
</feature>
<dbReference type="AlphaFoldDB" id="A0A4R8VPI2"/>
<evidence type="ECO:0000313" key="4">
    <source>
        <dbReference type="EMBL" id="TFB86516.1"/>
    </source>
</evidence>
<name>A0A4R8VPI2_9MICO</name>
<comment type="similarity">
    <text evidence="1">Belongs to the thiamine-monophosphate kinase family.</text>
</comment>
<keyword evidence="1" id="KW-0460">Magnesium</keyword>
<comment type="pathway">
    <text evidence="1">Cofactor biosynthesis; thiamine diphosphate biosynthesis; thiamine diphosphate from thiamine phosphate: step 1/1.</text>
</comment>
<comment type="miscellaneous">
    <text evidence="1">Reaction mechanism of ThiL seems to utilize a direct, inline transfer of the gamma-phosphate of ATP to TMP rather than a phosphorylated enzyme intermediate.</text>
</comment>
<evidence type="ECO:0000256" key="1">
    <source>
        <dbReference type="HAMAP-Rule" id="MF_02128"/>
    </source>
</evidence>